<evidence type="ECO:0008006" key="3">
    <source>
        <dbReference type="Google" id="ProtNLM"/>
    </source>
</evidence>
<dbReference type="Proteomes" id="UP000198280">
    <property type="component" value="Unassembled WGS sequence"/>
</dbReference>
<protein>
    <recommendedName>
        <fullName evidence="3">Transposase</fullName>
    </recommendedName>
</protein>
<name>A0A239GK70_9ACTN</name>
<organism evidence="1 2">
    <name type="scientific">Actinacidiphila glaucinigra</name>
    <dbReference type="NCBI Taxonomy" id="235986"/>
    <lineage>
        <taxon>Bacteria</taxon>
        <taxon>Bacillati</taxon>
        <taxon>Actinomycetota</taxon>
        <taxon>Actinomycetes</taxon>
        <taxon>Kitasatosporales</taxon>
        <taxon>Streptomycetaceae</taxon>
        <taxon>Actinacidiphila</taxon>
    </lineage>
</organism>
<dbReference type="AlphaFoldDB" id="A0A239GK70"/>
<sequence length="131" mass="15025">METPVYRERDWILDRIREDHRLRPDTPPQQLAMRHRVSLAIVAEALSLPSPARRRPPRTLLLEPVKDAIDRMLLQDLGTPPGSRHTISRVIERLRTEEDFTAASYSTVRDHVRARRIALAQEPEPGPPSDG</sequence>
<accession>A0A239GK70</accession>
<proteinExistence type="predicted"/>
<gene>
    <name evidence="1" type="ORF">SAMN05216252_107450</name>
</gene>
<reference evidence="1 2" key="1">
    <citation type="submission" date="2017-06" db="EMBL/GenBank/DDBJ databases">
        <authorList>
            <person name="Kim H.J."/>
            <person name="Triplett B.A."/>
        </authorList>
    </citation>
    <scope>NUCLEOTIDE SEQUENCE [LARGE SCALE GENOMIC DNA]</scope>
    <source>
        <strain evidence="1 2">CGMCC 4.1858</strain>
    </source>
</reference>
<evidence type="ECO:0000313" key="2">
    <source>
        <dbReference type="Proteomes" id="UP000198280"/>
    </source>
</evidence>
<evidence type="ECO:0000313" key="1">
    <source>
        <dbReference type="EMBL" id="SNS69567.1"/>
    </source>
</evidence>
<dbReference type="EMBL" id="FZOF01000007">
    <property type="protein sequence ID" value="SNS69567.1"/>
    <property type="molecule type" value="Genomic_DNA"/>
</dbReference>
<keyword evidence="2" id="KW-1185">Reference proteome</keyword>